<accession>A0A2A4AMM0</accession>
<evidence type="ECO:0000313" key="2">
    <source>
        <dbReference type="Proteomes" id="UP000218690"/>
    </source>
</evidence>
<sequence>MLPDKPRKILTADEVYDAVIDWFRADDDWVNLVYIVQDTGYDDDALTSEQLQDVIEKVMSFDDLAIYDAASPSSSEIGTNFGGNPLPRDADAAALSRFIIEKDRAGLLMALMVVPHPDKHKMPYEYDEE</sequence>
<evidence type="ECO:0000313" key="1">
    <source>
        <dbReference type="EMBL" id="PCC83752.1"/>
    </source>
</evidence>
<protein>
    <submittedName>
        <fullName evidence="1">Uncharacterized protein</fullName>
    </submittedName>
</protein>
<gene>
    <name evidence="1" type="ORF">COM45_01840</name>
</gene>
<dbReference type="Proteomes" id="UP000218690">
    <property type="component" value="Unassembled WGS sequence"/>
</dbReference>
<dbReference type="EMBL" id="NWBP01000007">
    <property type="protein sequence ID" value="PCC83752.1"/>
    <property type="molecule type" value="Genomic_DNA"/>
</dbReference>
<organism evidence="1 2">
    <name type="scientific">Corynebacterium accolens</name>
    <dbReference type="NCBI Taxonomy" id="38284"/>
    <lineage>
        <taxon>Bacteria</taxon>
        <taxon>Bacillati</taxon>
        <taxon>Actinomycetota</taxon>
        <taxon>Actinomycetes</taxon>
        <taxon>Mycobacteriales</taxon>
        <taxon>Corynebacteriaceae</taxon>
        <taxon>Corynebacterium</taxon>
    </lineage>
</organism>
<dbReference type="AlphaFoldDB" id="A0A2A4AMM0"/>
<reference evidence="1 2" key="1">
    <citation type="submission" date="2017-09" db="EMBL/GenBank/DDBJ databases">
        <title>Draft Genome Sequence of Corynebacterium accolens AH4003.</title>
        <authorList>
            <person name="Chen Y."/>
            <person name="Oosthuysen W.F."/>
            <person name="Kelley S."/>
            <person name="Horswill A."/>
        </authorList>
    </citation>
    <scope>NUCLEOTIDE SEQUENCE [LARGE SCALE GENOMIC DNA]</scope>
    <source>
        <strain evidence="1 2">AH4003</strain>
    </source>
</reference>
<comment type="caution">
    <text evidence="1">The sequence shown here is derived from an EMBL/GenBank/DDBJ whole genome shotgun (WGS) entry which is preliminary data.</text>
</comment>
<name>A0A2A4AMM0_9CORY</name>
<proteinExistence type="predicted"/>